<dbReference type="EMBL" id="SOFF01000030">
    <property type="protein sequence ID" value="TFB89375.1"/>
    <property type="molecule type" value="Genomic_DNA"/>
</dbReference>
<name>A0A1H8CHB3_9MICO</name>
<organism evidence="1 2">
    <name type="scientific">Cryobacterium luteum</name>
    <dbReference type="NCBI Taxonomy" id="1424661"/>
    <lineage>
        <taxon>Bacteria</taxon>
        <taxon>Bacillati</taxon>
        <taxon>Actinomycetota</taxon>
        <taxon>Actinomycetes</taxon>
        <taxon>Micrococcales</taxon>
        <taxon>Microbacteriaceae</taxon>
        <taxon>Cryobacterium</taxon>
    </lineage>
</organism>
<sequence length="365" mass="38669">MTGVVVVSRTLTLIVATCFSGYHVLLGLYSINEPASSMPILAAMGLYIVATIASLWPTSPMRMSLPLALFNVAVAIAIPLIVGSQLDGSSTTLGYATWYVAAIGTLMTITATRKRPQLALLGVGTLVVHSVLWAGLSDVGRGGILGSVVWAGIGELGHMGVIGSVVWVMAAAVLSKALVKAGRDARQYARAEREASGWHAAQEAHLYERQVRLTQTMRLAMPMLRRISDSNGNLSEADRQECRLLEAAIRDEIRGRRLLNHAVREQVMAARRRGASVTLLDEGGIDDLNGADLEIVLNTLATAIGRTSADKIIARTSADSATVAVTVVGLSSPDPAESALGPDSSNEEVDLWLEIPRQAEPAVSA</sequence>
<protein>
    <submittedName>
        <fullName evidence="1">Uncharacterized protein</fullName>
    </submittedName>
</protein>
<proteinExistence type="predicted"/>
<accession>A0A1H8CHB3</accession>
<comment type="caution">
    <text evidence="1">The sequence shown here is derived from an EMBL/GenBank/DDBJ whole genome shotgun (WGS) entry which is preliminary data.</text>
</comment>
<dbReference type="STRING" id="1424661.SAMN05216281_102396"/>
<evidence type="ECO:0000313" key="1">
    <source>
        <dbReference type="EMBL" id="TFB89375.1"/>
    </source>
</evidence>
<evidence type="ECO:0000313" key="2">
    <source>
        <dbReference type="Proteomes" id="UP000297654"/>
    </source>
</evidence>
<gene>
    <name evidence="1" type="ORF">E3O10_11000</name>
</gene>
<dbReference type="RefSeq" id="WP_092107520.1">
    <property type="nucleotide sequence ID" value="NZ_FOCN01000002.1"/>
</dbReference>
<keyword evidence="2" id="KW-1185">Reference proteome</keyword>
<reference evidence="1 2" key="1">
    <citation type="submission" date="2019-03" db="EMBL/GenBank/DDBJ databases">
        <title>Genomics of glacier-inhabiting Cryobacterium strains.</title>
        <authorList>
            <person name="Liu Q."/>
            <person name="Xin Y.-H."/>
        </authorList>
    </citation>
    <scope>NUCLEOTIDE SEQUENCE [LARGE SCALE GENOMIC DNA]</scope>
    <source>
        <strain evidence="1 2">Hh15</strain>
    </source>
</reference>
<dbReference type="Proteomes" id="UP000297654">
    <property type="component" value="Unassembled WGS sequence"/>
</dbReference>
<dbReference type="OrthoDB" id="5082313at2"/>
<dbReference type="AlphaFoldDB" id="A0A1H8CHB3"/>